<proteinExistence type="inferred from homology"/>
<evidence type="ECO:0000256" key="2">
    <source>
        <dbReference type="ARBA" id="ARBA00022729"/>
    </source>
</evidence>
<dbReference type="EMBL" id="KZ613817">
    <property type="protein sequence ID" value="PMD58553.1"/>
    <property type="molecule type" value="Genomic_DNA"/>
</dbReference>
<reference evidence="3 4" key="1">
    <citation type="submission" date="2016-04" db="EMBL/GenBank/DDBJ databases">
        <title>A degradative enzymes factory behind the ericoid mycorrhizal symbiosis.</title>
        <authorList>
            <consortium name="DOE Joint Genome Institute"/>
            <person name="Martino E."/>
            <person name="Morin E."/>
            <person name="Grelet G."/>
            <person name="Kuo A."/>
            <person name="Kohler A."/>
            <person name="Daghino S."/>
            <person name="Barry K."/>
            <person name="Choi C."/>
            <person name="Cichocki N."/>
            <person name="Clum A."/>
            <person name="Copeland A."/>
            <person name="Hainaut M."/>
            <person name="Haridas S."/>
            <person name="Labutti K."/>
            <person name="Lindquist E."/>
            <person name="Lipzen A."/>
            <person name="Khouja H.-R."/>
            <person name="Murat C."/>
            <person name="Ohm R."/>
            <person name="Olson A."/>
            <person name="Spatafora J."/>
            <person name="Veneault-Fourrey C."/>
            <person name="Henrissat B."/>
            <person name="Grigoriev I."/>
            <person name="Martin F."/>
            <person name="Perotto S."/>
        </authorList>
    </citation>
    <scope>NUCLEOTIDE SEQUENCE [LARGE SCALE GENOMIC DNA]</scope>
    <source>
        <strain evidence="3 4">E</strain>
    </source>
</reference>
<evidence type="ECO:0000313" key="4">
    <source>
        <dbReference type="Proteomes" id="UP000235371"/>
    </source>
</evidence>
<keyword evidence="2" id="KW-0732">Signal</keyword>
<dbReference type="Proteomes" id="UP000235371">
    <property type="component" value="Unassembled WGS sequence"/>
</dbReference>
<dbReference type="RefSeq" id="XP_024735457.1">
    <property type="nucleotide sequence ID" value="XM_024876982.1"/>
</dbReference>
<evidence type="ECO:0000313" key="3">
    <source>
        <dbReference type="EMBL" id="PMD58553.1"/>
    </source>
</evidence>
<accession>A0A2J6T6H3</accession>
<comment type="similarity">
    <text evidence="1">Belongs to the ice-binding protein family.</text>
</comment>
<dbReference type="Pfam" id="PF11999">
    <property type="entry name" value="Ice_binding"/>
    <property type="match status" value="1"/>
</dbReference>
<dbReference type="OrthoDB" id="10264374at2759"/>
<protein>
    <recommendedName>
        <fullName evidence="5">Antifreeze protein</fullName>
    </recommendedName>
</protein>
<dbReference type="AlphaFoldDB" id="A0A2J6T6H3"/>
<organism evidence="3 4">
    <name type="scientific">Hyaloscypha bicolor E</name>
    <dbReference type="NCBI Taxonomy" id="1095630"/>
    <lineage>
        <taxon>Eukaryota</taxon>
        <taxon>Fungi</taxon>
        <taxon>Dikarya</taxon>
        <taxon>Ascomycota</taxon>
        <taxon>Pezizomycotina</taxon>
        <taxon>Leotiomycetes</taxon>
        <taxon>Helotiales</taxon>
        <taxon>Hyaloscyphaceae</taxon>
        <taxon>Hyaloscypha</taxon>
        <taxon>Hyaloscypha bicolor</taxon>
    </lineage>
</organism>
<gene>
    <name evidence="3" type="ORF">K444DRAFT_562389</name>
</gene>
<evidence type="ECO:0000256" key="1">
    <source>
        <dbReference type="ARBA" id="ARBA00005445"/>
    </source>
</evidence>
<name>A0A2J6T6H3_9HELO</name>
<dbReference type="GeneID" id="36585059"/>
<dbReference type="InterPro" id="IPR021884">
    <property type="entry name" value="Ice-bd_prot"/>
</dbReference>
<sequence>MYSNMSIFSRATILALFATQFSIPSFGHPVLEQRTPPIVMGSAITFGAIAATTLTSTGATVITGDCGTCPGTGITGFGAGAGVCTGSIDAGNTAACNAEADCLTAYNDAAAKAHTNTLAATDLGGLTLDPGVYIFPTSNAALSTTLTLNGTSNANGQFIFQIATTFSASATTSEVVLVGGAQACNVYFIVGSSATIGAGSQMQGNILAYTSIAINSAASNKGTFCALNGAITLIDNALTAQATCST</sequence>
<evidence type="ECO:0008006" key="5">
    <source>
        <dbReference type="Google" id="ProtNLM"/>
    </source>
</evidence>
<keyword evidence="4" id="KW-1185">Reference proteome</keyword>
<dbReference type="STRING" id="1095630.A0A2J6T6H3"/>
<dbReference type="InParanoid" id="A0A2J6T6H3"/>